<proteinExistence type="predicted"/>
<dbReference type="EMBL" id="JARVKM010000066">
    <property type="protein sequence ID" value="KAK9772053.1"/>
    <property type="molecule type" value="Genomic_DNA"/>
</dbReference>
<gene>
    <name evidence="2" type="ORF">SCAR479_11216</name>
</gene>
<feature type="compositionally biased region" description="Polar residues" evidence="1">
    <location>
        <begin position="132"/>
        <end position="143"/>
    </location>
</feature>
<feature type="compositionally biased region" description="Polar residues" evidence="1">
    <location>
        <begin position="93"/>
        <end position="124"/>
    </location>
</feature>
<comment type="caution">
    <text evidence="2">The sequence shown here is derived from an EMBL/GenBank/DDBJ whole genome shotgun (WGS) entry which is preliminary data.</text>
</comment>
<protein>
    <submittedName>
        <fullName evidence="2">Uncharacterized protein</fullName>
    </submittedName>
</protein>
<dbReference type="Proteomes" id="UP001465668">
    <property type="component" value="Unassembled WGS sequence"/>
</dbReference>
<evidence type="ECO:0000256" key="1">
    <source>
        <dbReference type="SAM" id="MobiDB-lite"/>
    </source>
</evidence>
<evidence type="ECO:0000313" key="3">
    <source>
        <dbReference type="Proteomes" id="UP001465668"/>
    </source>
</evidence>
<evidence type="ECO:0000313" key="2">
    <source>
        <dbReference type="EMBL" id="KAK9772053.1"/>
    </source>
</evidence>
<name>A0ABR2XE30_9PEZI</name>
<sequence length="143" mass="16388">MTTRNLNRTWRDVVWAQYAADLEADVPFPVRYLIHVPQWKCDIMITIPSKIEYQTFRRAVLDFAITVRPQGQTEPIWEGEHISVRPRRRPPSLENSNVEGSDQTGDHVTQQSISRESDLSVSESNGDEGNDDTMSLDTSRNNT</sequence>
<feature type="region of interest" description="Disordered" evidence="1">
    <location>
        <begin position="72"/>
        <end position="143"/>
    </location>
</feature>
<organism evidence="2 3">
    <name type="scientific">Seiridium cardinale</name>
    <dbReference type="NCBI Taxonomy" id="138064"/>
    <lineage>
        <taxon>Eukaryota</taxon>
        <taxon>Fungi</taxon>
        <taxon>Dikarya</taxon>
        <taxon>Ascomycota</taxon>
        <taxon>Pezizomycotina</taxon>
        <taxon>Sordariomycetes</taxon>
        <taxon>Xylariomycetidae</taxon>
        <taxon>Amphisphaeriales</taxon>
        <taxon>Sporocadaceae</taxon>
        <taxon>Seiridium</taxon>
    </lineage>
</organism>
<reference evidence="2 3" key="1">
    <citation type="submission" date="2024-02" db="EMBL/GenBank/DDBJ databases">
        <title>First draft genome assembly of two strains of Seiridium cardinale.</title>
        <authorList>
            <person name="Emiliani G."/>
            <person name="Scali E."/>
        </authorList>
    </citation>
    <scope>NUCLEOTIDE SEQUENCE [LARGE SCALE GENOMIC DNA]</scope>
    <source>
        <strain evidence="2 3">BM-138-000479</strain>
    </source>
</reference>
<keyword evidence="3" id="KW-1185">Reference proteome</keyword>
<accession>A0ABR2XE30</accession>